<reference evidence="1 2" key="1">
    <citation type="journal article" date="2016" name="Mol. Biol. Evol.">
        <title>Comparative Genomics of Early-Diverging Mushroom-Forming Fungi Provides Insights into the Origins of Lignocellulose Decay Capabilities.</title>
        <authorList>
            <person name="Nagy L.G."/>
            <person name="Riley R."/>
            <person name="Tritt A."/>
            <person name="Adam C."/>
            <person name="Daum C."/>
            <person name="Floudas D."/>
            <person name="Sun H."/>
            <person name="Yadav J.S."/>
            <person name="Pangilinan J."/>
            <person name="Larsson K.H."/>
            <person name="Matsuura K."/>
            <person name="Barry K."/>
            <person name="Labutti K."/>
            <person name="Kuo R."/>
            <person name="Ohm R.A."/>
            <person name="Bhattacharya S.S."/>
            <person name="Shirouzu T."/>
            <person name="Yoshinaga Y."/>
            <person name="Martin F.M."/>
            <person name="Grigoriev I.V."/>
            <person name="Hibbett D.S."/>
        </authorList>
    </citation>
    <scope>NUCLEOTIDE SEQUENCE [LARGE SCALE GENOMIC DNA]</scope>
    <source>
        <strain evidence="1 2">HHB9708</strain>
    </source>
</reference>
<organism evidence="1 2">
    <name type="scientific">Sistotremastrum niveocremeum HHB9708</name>
    <dbReference type="NCBI Taxonomy" id="1314777"/>
    <lineage>
        <taxon>Eukaryota</taxon>
        <taxon>Fungi</taxon>
        <taxon>Dikarya</taxon>
        <taxon>Basidiomycota</taxon>
        <taxon>Agaricomycotina</taxon>
        <taxon>Agaricomycetes</taxon>
        <taxon>Sistotremastrales</taxon>
        <taxon>Sistotremastraceae</taxon>
        <taxon>Sertulicium</taxon>
        <taxon>Sertulicium niveocremeum</taxon>
    </lineage>
</organism>
<gene>
    <name evidence="1" type="ORF">SISNIDRAFT_494370</name>
</gene>
<dbReference type="Proteomes" id="UP000076722">
    <property type="component" value="Unassembled WGS sequence"/>
</dbReference>
<dbReference type="InterPro" id="IPR032675">
    <property type="entry name" value="LRR_dom_sf"/>
</dbReference>
<evidence type="ECO:0008006" key="3">
    <source>
        <dbReference type="Google" id="ProtNLM"/>
    </source>
</evidence>
<protein>
    <recommendedName>
        <fullName evidence="3">F-box domain-containing protein</fullName>
    </recommendedName>
</protein>
<keyword evidence="2" id="KW-1185">Reference proteome</keyword>
<dbReference type="EMBL" id="KV419401">
    <property type="protein sequence ID" value="KZS95457.1"/>
    <property type="molecule type" value="Genomic_DNA"/>
</dbReference>
<accession>A0A164WXL8</accession>
<evidence type="ECO:0000313" key="1">
    <source>
        <dbReference type="EMBL" id="KZS95457.1"/>
    </source>
</evidence>
<name>A0A164WXL8_9AGAM</name>
<dbReference type="AlphaFoldDB" id="A0A164WXL8"/>
<dbReference type="Gene3D" id="3.80.10.10">
    <property type="entry name" value="Ribonuclease Inhibitor"/>
    <property type="match status" value="1"/>
</dbReference>
<proteinExistence type="predicted"/>
<evidence type="ECO:0000313" key="2">
    <source>
        <dbReference type="Proteomes" id="UP000076722"/>
    </source>
</evidence>
<sequence length="388" mass="44241">MEKASLPIELYRKIISCVRETKLGLAVSEVKAQIRTENQVLLQISLTCWMLHSVAQETLWSDLVLSLHTNSALGETHSLINRIVGLSRHAPHLRYLYIDHFWTIYRSLPPIFTSALSDNLRAAQSLTHLEVYFESISLSSDKVPRSVLEATFPRLTILSMRFGNSPLSLRVLHTFLQRHSHVKDLSLHWTNEFQLTSFLKFVDTAGTIDMSNLEVLHCDKQFLYAPGSAQLVRPGPTQLYPTPPIFQVLGVRGPFSKLKRIEAPSTLGEGLNFIFFVIRSLHVAFPNLEEIAGFRLYPMFADMMEDGPTNMKPGYHLPNLKYILFIEEPLALTGAERESIIKSMPSIIKFFPSLRTVEARVSSQYGDTRLFWHFEDGGFEFSEVWAEQ</sequence>